<evidence type="ECO:0008006" key="3">
    <source>
        <dbReference type="Google" id="ProtNLM"/>
    </source>
</evidence>
<sequence>MGYSNHDKLEWTLIFSLEFGRRYGLTLKQAFNYLKRYKGIEFIDQHYDYVHTQSFQSMIADIAEYCHRKGGQLV</sequence>
<dbReference type="RefSeq" id="WP_074761801.1">
    <property type="nucleotide sequence ID" value="NZ_FNRF01000004.1"/>
</dbReference>
<organism evidence="1 2">
    <name type="scientific">Xylanibacter ruminicola</name>
    <name type="common">Prevotella ruminicola</name>
    <dbReference type="NCBI Taxonomy" id="839"/>
    <lineage>
        <taxon>Bacteria</taxon>
        <taxon>Pseudomonadati</taxon>
        <taxon>Bacteroidota</taxon>
        <taxon>Bacteroidia</taxon>
        <taxon>Bacteroidales</taxon>
        <taxon>Prevotellaceae</taxon>
        <taxon>Xylanibacter</taxon>
    </lineage>
</organism>
<dbReference type="Proteomes" id="UP000182257">
    <property type="component" value="Unassembled WGS sequence"/>
</dbReference>
<evidence type="ECO:0000313" key="1">
    <source>
        <dbReference type="EMBL" id="SEA75472.1"/>
    </source>
</evidence>
<dbReference type="AlphaFoldDB" id="A0A1H4DTF5"/>
<gene>
    <name evidence="1" type="ORF">SAMN05216462_2499</name>
</gene>
<protein>
    <recommendedName>
        <fullName evidence="3">DUF3791 domain-containing protein</fullName>
    </recommendedName>
</protein>
<reference evidence="1 2" key="1">
    <citation type="submission" date="2016-10" db="EMBL/GenBank/DDBJ databases">
        <authorList>
            <person name="de Groot N.N."/>
        </authorList>
    </citation>
    <scope>NUCLEOTIDE SEQUENCE [LARGE SCALE GENOMIC DNA]</scope>
    <source>
        <strain evidence="1 2">D31d</strain>
    </source>
</reference>
<name>A0A1H4DTF5_XYLRU</name>
<dbReference type="Pfam" id="PF12668">
    <property type="entry name" value="DUF3791"/>
    <property type="match status" value="1"/>
</dbReference>
<evidence type="ECO:0000313" key="2">
    <source>
        <dbReference type="Proteomes" id="UP000182257"/>
    </source>
</evidence>
<proteinExistence type="predicted"/>
<accession>A0A1H4DTF5</accession>
<dbReference type="InterPro" id="IPR024269">
    <property type="entry name" value="DUF3791"/>
</dbReference>
<dbReference type="OrthoDB" id="9805037at2"/>
<dbReference type="EMBL" id="FNRF01000004">
    <property type="protein sequence ID" value="SEA75472.1"/>
    <property type="molecule type" value="Genomic_DNA"/>
</dbReference>